<evidence type="ECO:0000313" key="3">
    <source>
        <dbReference type="EMBL" id="REL29618.1"/>
    </source>
</evidence>
<organism evidence="3 4">
    <name type="scientific">Thalassotalea euphylliae</name>
    <dbReference type="NCBI Taxonomy" id="1655234"/>
    <lineage>
        <taxon>Bacteria</taxon>
        <taxon>Pseudomonadati</taxon>
        <taxon>Pseudomonadota</taxon>
        <taxon>Gammaproteobacteria</taxon>
        <taxon>Alteromonadales</taxon>
        <taxon>Colwelliaceae</taxon>
        <taxon>Thalassotalea</taxon>
    </lineage>
</organism>
<evidence type="ECO:0000313" key="4">
    <source>
        <dbReference type="Proteomes" id="UP000256899"/>
    </source>
</evidence>
<comment type="subcellular location">
    <subcellularLocation>
        <location evidence="2">Cell outer membrane</location>
        <topology evidence="2">Lipid-anchor</topology>
    </subcellularLocation>
</comment>
<keyword evidence="2" id="KW-0812">Transmembrane</keyword>
<dbReference type="InterPro" id="IPR010131">
    <property type="entry name" value="MdtP/NodT-like"/>
</dbReference>
<keyword evidence="2" id="KW-0449">Lipoprotein</keyword>
<sequence>MKKSSSKPCSIPTYRPTARAITKVSNRIVCTGLILLATGCASQSAISELAKKLPLPEQWQTQAAQPQTDIHRVAEPASDRQLDGGELTSNQGVAGEWQSIVNSELLNKLIRAGLANNYQLKASYQNLLVTKEQLNIADANDFPELSLAINQSRRKSVSAEQASFSNSADLSLQLSYELDIWGKLSAEQRQTQLEYSAAKLDFNQRKNDLISQIVSSWYALAQAQTLVNLYQGRAANLLNNLDIINASYKLGLTDALDVYLAQNEVNSEQARVDAQQQVVLERQRELELLVASYPKGHLVKNTRFELPTFAKQSLSELPASVLTNNFELQSSWLSLLAADAGVAVAHKQRFPSIRLTASGGDSSDELGNLLSGNPLAWSISGAITAPLFNAGRLKSLEQQARLQVKAQEQAYLDQVYGKFADIENQISKHSALTKQLSHIQQAKDNAIAAEDLSFDQYLKGLVNYTTVLEAQRRAFDAQTNLVEITHQIIQNRIAMLTSIGGKNIGAMLADGNLSKNNDGAIAFASSTLAETQQVTSDSNRVEKHHDVQ</sequence>
<keyword evidence="4" id="KW-1185">Reference proteome</keyword>
<comment type="similarity">
    <text evidence="1 2">Belongs to the outer membrane factor (OMF) (TC 1.B.17) family.</text>
</comment>
<keyword evidence="2" id="KW-0564">Palmitate</keyword>
<dbReference type="GO" id="GO:0009279">
    <property type="term" value="C:cell outer membrane"/>
    <property type="evidence" value="ECO:0007669"/>
    <property type="project" value="UniProtKB-SubCell"/>
</dbReference>
<keyword evidence="2" id="KW-1134">Transmembrane beta strand</keyword>
<dbReference type="Gene3D" id="2.20.200.10">
    <property type="entry name" value="Outer membrane efflux proteins (OEP)"/>
    <property type="match status" value="1"/>
</dbReference>
<dbReference type="NCBIfam" id="TIGR01845">
    <property type="entry name" value="outer_NodT"/>
    <property type="match status" value="1"/>
</dbReference>
<dbReference type="AlphaFoldDB" id="A0A3E0TYD0"/>
<protein>
    <submittedName>
        <fullName evidence="3">TolC family protein</fullName>
    </submittedName>
</protein>
<dbReference type="EMBL" id="QUOT01000001">
    <property type="protein sequence ID" value="REL29618.1"/>
    <property type="molecule type" value="Genomic_DNA"/>
</dbReference>
<dbReference type="PANTHER" id="PTHR30203:SF30">
    <property type="entry name" value="OUTER MEMBRANE PROTEIN-RELATED"/>
    <property type="match status" value="1"/>
</dbReference>
<dbReference type="Proteomes" id="UP000256899">
    <property type="component" value="Unassembled WGS sequence"/>
</dbReference>
<accession>A0A3E0TYD0</accession>
<gene>
    <name evidence="3" type="ORF">DXX94_02155</name>
</gene>
<proteinExistence type="inferred from homology"/>
<dbReference type="RefSeq" id="WP_116013583.1">
    <property type="nucleotide sequence ID" value="NZ_QUOT01000001.1"/>
</dbReference>
<reference evidence="4" key="1">
    <citation type="submission" date="2018-08" db="EMBL/GenBank/DDBJ databases">
        <title>Thalassotalea euphylliae genome.</title>
        <authorList>
            <person name="Summers S."/>
            <person name="Rice S.A."/>
            <person name="Freckelton M.L."/>
            <person name="Nedved B.T."/>
            <person name="Hadfield M.G."/>
        </authorList>
    </citation>
    <scope>NUCLEOTIDE SEQUENCE [LARGE SCALE GENOMIC DNA]</scope>
    <source>
        <strain evidence="4">H3</strain>
    </source>
</reference>
<dbReference type="GO" id="GO:0015562">
    <property type="term" value="F:efflux transmembrane transporter activity"/>
    <property type="evidence" value="ECO:0007669"/>
    <property type="project" value="InterPro"/>
</dbReference>
<evidence type="ECO:0000256" key="2">
    <source>
        <dbReference type="RuleBase" id="RU362097"/>
    </source>
</evidence>
<dbReference type="Gene3D" id="1.20.1600.10">
    <property type="entry name" value="Outer membrane efflux proteins (OEP)"/>
    <property type="match status" value="1"/>
</dbReference>
<keyword evidence="2" id="KW-0472">Membrane</keyword>
<evidence type="ECO:0000256" key="1">
    <source>
        <dbReference type="ARBA" id="ARBA00007613"/>
    </source>
</evidence>
<comment type="caution">
    <text evidence="3">The sequence shown here is derived from an EMBL/GenBank/DDBJ whole genome shotgun (WGS) entry which is preliminary data.</text>
</comment>
<dbReference type="InterPro" id="IPR003423">
    <property type="entry name" value="OMP_efflux"/>
</dbReference>
<dbReference type="PANTHER" id="PTHR30203">
    <property type="entry name" value="OUTER MEMBRANE CATION EFFLUX PROTEIN"/>
    <property type="match status" value="1"/>
</dbReference>
<dbReference type="Pfam" id="PF02321">
    <property type="entry name" value="OEP"/>
    <property type="match status" value="2"/>
</dbReference>
<name>A0A3E0TYD0_9GAMM</name>
<dbReference type="SUPFAM" id="SSF56954">
    <property type="entry name" value="Outer membrane efflux proteins (OEP)"/>
    <property type="match status" value="1"/>
</dbReference>